<dbReference type="EMBL" id="JDVG02000637">
    <property type="protein sequence ID" value="KFB70843.1"/>
    <property type="molecule type" value="Genomic_DNA"/>
</dbReference>
<protein>
    <recommendedName>
        <fullName evidence="4">Secreted protein</fullName>
    </recommendedName>
</protein>
<keyword evidence="1" id="KW-0732">Signal</keyword>
<dbReference type="Proteomes" id="UP000020077">
    <property type="component" value="Unassembled WGS sequence"/>
</dbReference>
<evidence type="ECO:0000313" key="3">
    <source>
        <dbReference type="Proteomes" id="UP000020077"/>
    </source>
</evidence>
<gene>
    <name evidence="2" type="ORF">AW09_004044</name>
</gene>
<organism evidence="2 3">
    <name type="scientific">Candidatus Accumulibacter phosphatis</name>
    <dbReference type="NCBI Taxonomy" id="327160"/>
    <lineage>
        <taxon>Bacteria</taxon>
        <taxon>Pseudomonadati</taxon>
        <taxon>Pseudomonadota</taxon>
        <taxon>Betaproteobacteria</taxon>
        <taxon>Candidatus Accumulibacter</taxon>
    </lineage>
</organism>
<evidence type="ECO:0000313" key="2">
    <source>
        <dbReference type="EMBL" id="KFB70843.1"/>
    </source>
</evidence>
<proteinExistence type="predicted"/>
<name>A0A080LRL6_9PROT</name>
<evidence type="ECO:0008006" key="4">
    <source>
        <dbReference type="Google" id="ProtNLM"/>
    </source>
</evidence>
<evidence type="ECO:0000256" key="1">
    <source>
        <dbReference type="SAM" id="SignalP"/>
    </source>
</evidence>
<comment type="caution">
    <text evidence="2">The sequence shown here is derived from an EMBL/GenBank/DDBJ whole genome shotgun (WGS) entry which is preliminary data.</text>
</comment>
<feature type="chain" id="PRO_5001750812" description="Secreted protein" evidence="1">
    <location>
        <begin position="22"/>
        <end position="141"/>
    </location>
</feature>
<accession>A0A080LRL6</accession>
<sequence length="141" mass="14878" precursor="true">MKRAMLTSIVVLAWISGEAMAVCSPPYQNETWLKSNLPGKTVCSPAGCSGSSCKWQEHHEGSTGTTTGRLLEWGPAGPGEPVGTWTISPASPSRGILPKIIHSYGSNSYPYDVKDNGGTYSFCGPNGEFPFSIRPGIGACP</sequence>
<dbReference type="AlphaFoldDB" id="A0A080LRL6"/>
<feature type="signal peptide" evidence="1">
    <location>
        <begin position="1"/>
        <end position="21"/>
    </location>
</feature>
<reference evidence="2 3" key="1">
    <citation type="submission" date="2014-02" db="EMBL/GenBank/DDBJ databases">
        <title>Expanding our view of genomic diversity in Candidatus Accumulibacter clades.</title>
        <authorList>
            <person name="Skennerton C.T."/>
            <person name="Barr J.J."/>
            <person name="Slater F.R."/>
            <person name="Bond P.L."/>
            <person name="Tyson G.W."/>
        </authorList>
    </citation>
    <scope>NUCLEOTIDE SEQUENCE [LARGE SCALE GENOMIC DNA]</scope>
    <source>
        <strain evidence="3">BA-91</strain>
    </source>
</reference>